<feature type="coiled-coil region" evidence="1">
    <location>
        <begin position="21"/>
        <end position="48"/>
    </location>
</feature>
<comment type="caution">
    <text evidence="2">The sequence shown here is derived from an EMBL/GenBank/DDBJ whole genome shotgun (WGS) entry which is preliminary data.</text>
</comment>
<name>A0A919BE73_9GAMM</name>
<reference evidence="2" key="1">
    <citation type="journal article" date="2014" name="Int. J. Syst. Evol. Microbiol.">
        <title>Complete genome sequence of Corynebacterium casei LMG S-19264T (=DSM 44701T), isolated from a smear-ripened cheese.</title>
        <authorList>
            <consortium name="US DOE Joint Genome Institute (JGI-PGF)"/>
            <person name="Walter F."/>
            <person name="Albersmeier A."/>
            <person name="Kalinowski J."/>
            <person name="Ruckert C."/>
        </authorList>
    </citation>
    <scope>NUCLEOTIDE SEQUENCE</scope>
    <source>
        <strain evidence="2">KCTC 42731</strain>
    </source>
</reference>
<protein>
    <submittedName>
        <fullName evidence="2">DUF2959 domain-containing protein</fullName>
    </submittedName>
</protein>
<dbReference type="Pfam" id="PF11172">
    <property type="entry name" value="DUF2959"/>
    <property type="match status" value="1"/>
</dbReference>
<evidence type="ECO:0000313" key="3">
    <source>
        <dbReference type="Proteomes" id="UP000623842"/>
    </source>
</evidence>
<dbReference type="AlphaFoldDB" id="A0A919BE73"/>
<keyword evidence="3" id="KW-1185">Reference proteome</keyword>
<accession>A0A919BE73</accession>
<evidence type="ECO:0000313" key="2">
    <source>
        <dbReference type="EMBL" id="GHF82183.1"/>
    </source>
</evidence>
<dbReference type="EMBL" id="BNCK01000002">
    <property type="protein sequence ID" value="GHF82183.1"/>
    <property type="molecule type" value="Genomic_DNA"/>
</dbReference>
<dbReference type="InterPro" id="IPR021342">
    <property type="entry name" value="DUF2959"/>
</dbReference>
<dbReference type="Proteomes" id="UP000623842">
    <property type="component" value="Unassembled WGS sequence"/>
</dbReference>
<keyword evidence="1" id="KW-0175">Coiled coil</keyword>
<gene>
    <name evidence="2" type="ORF">GCM10017161_06700</name>
</gene>
<sequence>MLVGCQSAYYSAMEKMGNHKRDILIDRVEAATESQEEAKEEFKSALEQLTTLVNFDGGELQTQFELAKDRFEASEKAAQEVTDRIDAIENVAEALFDEWNEEIDQYSNASLKSQSKSQLRQTERRYQSVISAMHNARETMSPVLAALKDNMLFLKHNLNAKAIGALKGEYRTIQRDVDRLVAQMNKSIQDSKAFIDTLKATN</sequence>
<proteinExistence type="predicted"/>
<evidence type="ECO:0000256" key="1">
    <source>
        <dbReference type="SAM" id="Coils"/>
    </source>
</evidence>
<organism evidence="2 3">
    <name type="scientific">Thalassotalea marina</name>
    <dbReference type="NCBI Taxonomy" id="1673741"/>
    <lineage>
        <taxon>Bacteria</taxon>
        <taxon>Pseudomonadati</taxon>
        <taxon>Pseudomonadota</taxon>
        <taxon>Gammaproteobacteria</taxon>
        <taxon>Alteromonadales</taxon>
        <taxon>Colwelliaceae</taxon>
        <taxon>Thalassotalea</taxon>
    </lineage>
</organism>
<reference evidence="2" key="2">
    <citation type="submission" date="2020-09" db="EMBL/GenBank/DDBJ databases">
        <authorList>
            <person name="Sun Q."/>
            <person name="Kim S."/>
        </authorList>
    </citation>
    <scope>NUCLEOTIDE SEQUENCE</scope>
    <source>
        <strain evidence="2">KCTC 42731</strain>
    </source>
</reference>